<dbReference type="GO" id="GO:0016810">
    <property type="term" value="F:hydrolase activity, acting on carbon-nitrogen (but not peptide) bonds"/>
    <property type="evidence" value="ECO:0007669"/>
    <property type="project" value="InterPro"/>
</dbReference>
<dbReference type="InterPro" id="IPR011059">
    <property type="entry name" value="Metal-dep_hydrolase_composite"/>
</dbReference>
<evidence type="ECO:0000313" key="2">
    <source>
        <dbReference type="EMBL" id="SVB24183.1"/>
    </source>
</evidence>
<protein>
    <recommendedName>
        <fullName evidence="3">Amidohydrolase-related domain-containing protein</fullName>
    </recommendedName>
</protein>
<name>A0A382CFQ3_9ZZZZ</name>
<dbReference type="PANTHER" id="PTHR43794:SF11">
    <property type="entry name" value="AMIDOHYDROLASE-RELATED DOMAIN-CONTAINING PROTEIN"/>
    <property type="match status" value="1"/>
</dbReference>
<reference evidence="2" key="1">
    <citation type="submission" date="2018-05" db="EMBL/GenBank/DDBJ databases">
        <authorList>
            <person name="Lanie J.A."/>
            <person name="Ng W.-L."/>
            <person name="Kazmierczak K.M."/>
            <person name="Andrzejewski T.M."/>
            <person name="Davidsen T.M."/>
            <person name="Wayne K.J."/>
            <person name="Tettelin H."/>
            <person name="Glass J.I."/>
            <person name="Rusch D."/>
            <person name="Podicherti R."/>
            <person name="Tsui H.-C.T."/>
            <person name="Winkler M.E."/>
        </authorList>
    </citation>
    <scope>NUCLEOTIDE SEQUENCE</scope>
</reference>
<dbReference type="EMBL" id="UINC01034012">
    <property type="protein sequence ID" value="SVB24183.1"/>
    <property type="molecule type" value="Genomic_DNA"/>
</dbReference>
<proteinExistence type="predicted"/>
<dbReference type="Gene3D" id="3.20.20.140">
    <property type="entry name" value="Metal-dependent hydrolases"/>
    <property type="match status" value="1"/>
</dbReference>
<evidence type="ECO:0008006" key="3">
    <source>
        <dbReference type="Google" id="ProtNLM"/>
    </source>
</evidence>
<dbReference type="SUPFAM" id="SSF51338">
    <property type="entry name" value="Composite domain of metallo-dependent hydrolases"/>
    <property type="match status" value="1"/>
</dbReference>
<sequence length="114" mass="12659">MSDNSTIIKNANILTMDNQFNVFSNGFVKIKNGLIESVGDNFEKNSQEVEKILDAKGGLVIPGLINCHTHAAMSLFRSLGDDEADRLIRYIFPLEMQHVSPDFVRIGTELSCAE</sequence>
<gene>
    <name evidence="2" type="ORF">METZ01_LOCUS177037</name>
</gene>
<dbReference type="InterPro" id="IPR050287">
    <property type="entry name" value="MTA/SAH_deaminase"/>
</dbReference>
<keyword evidence="1" id="KW-0378">Hydrolase</keyword>
<accession>A0A382CFQ3</accession>
<evidence type="ECO:0000256" key="1">
    <source>
        <dbReference type="ARBA" id="ARBA00022801"/>
    </source>
</evidence>
<dbReference type="AlphaFoldDB" id="A0A382CFQ3"/>
<dbReference type="PANTHER" id="PTHR43794">
    <property type="entry name" value="AMINOHYDROLASE SSNA-RELATED"/>
    <property type="match status" value="1"/>
</dbReference>
<feature type="non-terminal residue" evidence="2">
    <location>
        <position position="114"/>
    </location>
</feature>
<organism evidence="2">
    <name type="scientific">marine metagenome</name>
    <dbReference type="NCBI Taxonomy" id="408172"/>
    <lineage>
        <taxon>unclassified sequences</taxon>
        <taxon>metagenomes</taxon>
        <taxon>ecological metagenomes</taxon>
    </lineage>
</organism>
<dbReference type="Gene3D" id="2.30.40.10">
    <property type="entry name" value="Urease, subunit C, domain 1"/>
    <property type="match status" value="1"/>
</dbReference>